<dbReference type="InterPro" id="IPR004365">
    <property type="entry name" value="NA-bd_OB_tRNA"/>
</dbReference>
<keyword evidence="11" id="KW-1185">Reference proteome</keyword>
<organism evidence="10 11">
    <name type="scientific">Desulfurispira natronophila</name>
    <dbReference type="NCBI Taxonomy" id="682562"/>
    <lineage>
        <taxon>Bacteria</taxon>
        <taxon>Pseudomonadati</taxon>
        <taxon>Chrysiogenota</taxon>
        <taxon>Chrysiogenia</taxon>
        <taxon>Chrysiogenales</taxon>
        <taxon>Chrysiogenaceae</taxon>
        <taxon>Desulfurispira</taxon>
    </lineage>
</organism>
<keyword evidence="6" id="KW-0235">DNA replication</keyword>
<evidence type="ECO:0000256" key="4">
    <source>
        <dbReference type="ARBA" id="ARBA00022679"/>
    </source>
</evidence>
<dbReference type="NCBIfam" id="TIGR00594">
    <property type="entry name" value="polc"/>
    <property type="match status" value="1"/>
</dbReference>
<dbReference type="InterPro" id="IPR004805">
    <property type="entry name" value="DnaE2/DnaE/PolC"/>
</dbReference>
<dbReference type="GO" id="GO:0008408">
    <property type="term" value="F:3'-5' exonuclease activity"/>
    <property type="evidence" value="ECO:0007669"/>
    <property type="project" value="InterPro"/>
</dbReference>
<dbReference type="Gene3D" id="1.10.10.1600">
    <property type="entry name" value="Bacterial DNA polymerase III alpha subunit, thumb domain"/>
    <property type="match status" value="1"/>
</dbReference>
<dbReference type="Proteomes" id="UP000528322">
    <property type="component" value="Unassembled WGS sequence"/>
</dbReference>
<dbReference type="Gene3D" id="3.20.20.140">
    <property type="entry name" value="Metal-dependent hydrolases"/>
    <property type="match status" value="1"/>
</dbReference>
<dbReference type="NCBIfam" id="NF004226">
    <property type="entry name" value="PRK05673.1"/>
    <property type="match status" value="1"/>
</dbReference>
<dbReference type="InterPro" id="IPR040982">
    <property type="entry name" value="DNA_pol3_finger"/>
</dbReference>
<keyword evidence="4 10" id="KW-0808">Transferase</keyword>
<comment type="catalytic activity">
    <reaction evidence="8">
        <text>DNA(n) + a 2'-deoxyribonucleoside 5'-triphosphate = DNA(n+1) + diphosphate</text>
        <dbReference type="Rhea" id="RHEA:22508"/>
        <dbReference type="Rhea" id="RHEA-COMP:17339"/>
        <dbReference type="Rhea" id="RHEA-COMP:17340"/>
        <dbReference type="ChEBI" id="CHEBI:33019"/>
        <dbReference type="ChEBI" id="CHEBI:61560"/>
        <dbReference type="ChEBI" id="CHEBI:173112"/>
        <dbReference type="EC" id="2.7.7.7"/>
    </reaction>
</comment>
<comment type="subcellular location">
    <subcellularLocation>
        <location evidence="1">Cytoplasm</location>
    </subcellularLocation>
</comment>
<keyword evidence="5 10" id="KW-0548">Nucleotidyltransferase</keyword>
<dbReference type="SMART" id="SM00481">
    <property type="entry name" value="POLIIIAc"/>
    <property type="match status" value="1"/>
</dbReference>
<dbReference type="EMBL" id="JACHID010000004">
    <property type="protein sequence ID" value="MBB5021546.1"/>
    <property type="molecule type" value="Genomic_DNA"/>
</dbReference>
<dbReference type="SUPFAM" id="SSF160975">
    <property type="entry name" value="AF1531-like"/>
    <property type="match status" value="1"/>
</dbReference>
<evidence type="ECO:0000259" key="9">
    <source>
        <dbReference type="SMART" id="SM00481"/>
    </source>
</evidence>
<evidence type="ECO:0000256" key="2">
    <source>
        <dbReference type="ARBA" id="ARBA00012417"/>
    </source>
</evidence>
<dbReference type="GO" id="GO:0006260">
    <property type="term" value="P:DNA replication"/>
    <property type="evidence" value="ECO:0007669"/>
    <property type="project" value="UniProtKB-KW"/>
</dbReference>
<dbReference type="RefSeq" id="WP_183730442.1">
    <property type="nucleotide sequence ID" value="NZ_JACHID010000004.1"/>
</dbReference>
<dbReference type="InterPro" id="IPR029460">
    <property type="entry name" value="DNAPol_HHH"/>
</dbReference>
<dbReference type="Pfam" id="PF01336">
    <property type="entry name" value="tRNA_anti-codon"/>
    <property type="match status" value="1"/>
</dbReference>
<feature type="domain" description="Polymerase/histidinol phosphatase N-terminal" evidence="9">
    <location>
        <begin position="4"/>
        <end position="71"/>
    </location>
</feature>
<dbReference type="InterPro" id="IPR003141">
    <property type="entry name" value="Pol/His_phosphatase_N"/>
</dbReference>
<proteinExistence type="predicted"/>
<dbReference type="InterPro" id="IPR004013">
    <property type="entry name" value="PHP_dom"/>
</dbReference>
<dbReference type="GO" id="GO:0005737">
    <property type="term" value="C:cytoplasm"/>
    <property type="evidence" value="ECO:0007669"/>
    <property type="project" value="UniProtKB-SubCell"/>
</dbReference>
<accession>A0A7W7Y3R7</accession>
<dbReference type="PANTHER" id="PTHR32294">
    <property type="entry name" value="DNA POLYMERASE III SUBUNIT ALPHA"/>
    <property type="match status" value="1"/>
</dbReference>
<dbReference type="AlphaFoldDB" id="A0A7W7Y3R7"/>
<dbReference type="InterPro" id="IPR011708">
    <property type="entry name" value="DNA_pol3_alpha_NTPase_dom"/>
</dbReference>
<dbReference type="EC" id="2.7.7.7" evidence="2"/>
<dbReference type="Pfam" id="PF17657">
    <property type="entry name" value="DNA_pol3_finger"/>
    <property type="match status" value="1"/>
</dbReference>
<dbReference type="CDD" id="cd12113">
    <property type="entry name" value="PHP_PolIIIA_DnaE3"/>
    <property type="match status" value="1"/>
</dbReference>
<sequence>MSFTHLHLHTMYSLLDGAIKIPELIAKAQEYGMDSLAITDHGNMFGAIDFYKQCRQADIKPILGCEVYISPGNMTEKRNADGVYEGAYHMVLLAENLTGYRNLIYMVSKGYLEGFYYKPRIDKDLLRQHGEGLIALSACLGGEVPNLLLAGNEEGAHKAALEYQDIFGAGNFYLELQENGMEEQRIVNRQLMALAEQTGIPLVATNDCHYLNREDAKAHDILLCIQTQSTFDDQRRFRFDSDQLYFKSPEVMSQEFHYAPQALENAAKIAERCNVELETDKIYLPKYDIPEHHTLETYIAEVSFAGLDERFAHFDQLGLPYDVEQYHERMNVELDVINSMGFPGYFLIVADFIQWAKDQDIPVGPGRGSAAGSLVAYALKITDIDPMPYNLLFERFLNPERISMPDIDIDFCMNRRGEVIDYVREKYGEENVCQIVTYGSLQAKGVLRDVCRVMGLPYSDGDKLAKLVPNKLGISLDEALSMEPKIREAADSMPHGPELVQYALALEGLYRQAGMHAGGIIITDEPIHTYAPLSRGPEGEAVCQFDKDKAEDIGLVKFDLLGLKTLTVIDEACRFVQQKLGRPFDINAIPMDDPETYALLCSGRSTGVFQLESGGMRGLLTKLKPSNFEDIIAVLALYRPGPLGSGMVDDFVERKQGRADISYLIPELEPILRDTYGVIVYQEQVMQIARTIGGYSLGAADLLRRAMGKKKEEEMVKQKQIFLHGDGEKVPGAKAMGFDVNKAEQIFDLMAYFAGYGFNKSHSAAYALVAYQTAYLKAHYPSEFMAAIISCEMDNTDKVVQFINECKSMGLEVHPPDVNRSGHSFTVDQEDGRSIIFGMTAIKNVGAKAVETIIAERQANGPFRSLYDFTERVDLRAVNKRVVEYLIKCGAFDSTNPNRHQLFSTLDHAFSLGQSVQKDREAGCISLFEIEETEEGENVHEHEEYPDVEEWSVSTKVAYEKECLGFYVTGHPIDPYAAILDHYTRSIAAVQEDEKNGKVRLAGVLSSLQPKTTKAGKKMAIAIVEDQTGKMEIPIFPKVYEQFYSQLLTDEIIVIEGKTEQREDRKTIFAESIYSLDEALGHYLRAVEFSINRQKFSTDLLTELEALVKSFPGDKSFFVKIYDPNQYEATISTDIKIRANAQLVKTVGERFGNDVLRCCSA</sequence>
<evidence type="ECO:0000256" key="5">
    <source>
        <dbReference type="ARBA" id="ARBA00022695"/>
    </source>
</evidence>
<evidence type="ECO:0000256" key="3">
    <source>
        <dbReference type="ARBA" id="ARBA00019114"/>
    </source>
</evidence>
<evidence type="ECO:0000256" key="8">
    <source>
        <dbReference type="ARBA" id="ARBA00049244"/>
    </source>
</evidence>
<evidence type="ECO:0000256" key="7">
    <source>
        <dbReference type="ARBA" id="ARBA00022932"/>
    </source>
</evidence>
<dbReference type="PANTHER" id="PTHR32294:SF0">
    <property type="entry name" value="DNA POLYMERASE III SUBUNIT ALPHA"/>
    <property type="match status" value="1"/>
</dbReference>
<dbReference type="Pfam" id="PF14579">
    <property type="entry name" value="HHH_6"/>
    <property type="match status" value="1"/>
</dbReference>
<keyword evidence="7" id="KW-0239">DNA-directed DNA polymerase</keyword>
<evidence type="ECO:0000256" key="6">
    <source>
        <dbReference type="ARBA" id="ARBA00022705"/>
    </source>
</evidence>
<dbReference type="SUPFAM" id="SSF89550">
    <property type="entry name" value="PHP domain-like"/>
    <property type="match status" value="1"/>
</dbReference>
<dbReference type="Pfam" id="PF02811">
    <property type="entry name" value="PHP"/>
    <property type="match status" value="1"/>
</dbReference>
<gene>
    <name evidence="10" type="ORF">HNR37_000858</name>
</gene>
<evidence type="ECO:0000313" key="10">
    <source>
        <dbReference type="EMBL" id="MBB5021546.1"/>
    </source>
</evidence>
<dbReference type="NCBIfam" id="NF005298">
    <property type="entry name" value="PRK06826.1"/>
    <property type="match status" value="1"/>
</dbReference>
<comment type="caution">
    <text evidence="10">The sequence shown here is derived from an EMBL/GenBank/DDBJ whole genome shotgun (WGS) entry which is preliminary data.</text>
</comment>
<dbReference type="GO" id="GO:0003676">
    <property type="term" value="F:nucleic acid binding"/>
    <property type="evidence" value="ECO:0007669"/>
    <property type="project" value="InterPro"/>
</dbReference>
<dbReference type="GO" id="GO:0003887">
    <property type="term" value="F:DNA-directed DNA polymerase activity"/>
    <property type="evidence" value="ECO:0007669"/>
    <property type="project" value="UniProtKB-KW"/>
</dbReference>
<name>A0A7W7Y3R7_9BACT</name>
<dbReference type="Pfam" id="PF07733">
    <property type="entry name" value="DNA_pol3_alpha"/>
    <property type="match status" value="1"/>
</dbReference>
<evidence type="ECO:0000256" key="1">
    <source>
        <dbReference type="ARBA" id="ARBA00004496"/>
    </source>
</evidence>
<protein>
    <recommendedName>
        <fullName evidence="3">DNA polymerase III subunit alpha</fullName>
        <ecNumber evidence="2">2.7.7.7</ecNumber>
    </recommendedName>
</protein>
<dbReference type="CDD" id="cd04485">
    <property type="entry name" value="DnaE_OBF"/>
    <property type="match status" value="1"/>
</dbReference>
<reference evidence="10 11" key="1">
    <citation type="submission" date="2020-08" db="EMBL/GenBank/DDBJ databases">
        <title>Genomic Encyclopedia of Type Strains, Phase IV (KMG-IV): sequencing the most valuable type-strain genomes for metagenomic binning, comparative biology and taxonomic classification.</title>
        <authorList>
            <person name="Goeker M."/>
        </authorList>
    </citation>
    <scope>NUCLEOTIDE SEQUENCE [LARGE SCALE GENOMIC DNA]</scope>
    <source>
        <strain evidence="10 11">DSM 22071</strain>
    </source>
</reference>
<dbReference type="Gene3D" id="1.10.150.870">
    <property type="match status" value="1"/>
</dbReference>
<dbReference type="InterPro" id="IPR041931">
    <property type="entry name" value="DNA_pol3_alpha_thumb_dom"/>
</dbReference>
<evidence type="ECO:0000313" key="11">
    <source>
        <dbReference type="Proteomes" id="UP000528322"/>
    </source>
</evidence>
<dbReference type="InterPro" id="IPR016195">
    <property type="entry name" value="Pol/histidinol_Pase-like"/>
</dbReference>